<keyword evidence="4" id="KW-0788">Thiol protease</keyword>
<dbReference type="EMBL" id="CP002582">
    <property type="protein sequence ID" value="ADZ83657.1"/>
    <property type="molecule type" value="Genomic_DNA"/>
</dbReference>
<dbReference type="Pfam" id="PF00877">
    <property type="entry name" value="NLPC_P60"/>
    <property type="match status" value="1"/>
</dbReference>
<dbReference type="eggNOG" id="COG0791">
    <property type="taxonomic scope" value="Bacteria"/>
</dbReference>
<dbReference type="STRING" id="642492.Clole_1938"/>
<dbReference type="SUPFAM" id="SSF50044">
    <property type="entry name" value="SH3-domain"/>
    <property type="match status" value="1"/>
</dbReference>
<dbReference type="GO" id="GO:0008234">
    <property type="term" value="F:cysteine-type peptidase activity"/>
    <property type="evidence" value="ECO:0007669"/>
    <property type="project" value="UniProtKB-KW"/>
</dbReference>
<protein>
    <submittedName>
        <fullName evidence="6">NLP/P60 protein</fullName>
    </submittedName>
</protein>
<dbReference type="Pfam" id="PF08239">
    <property type="entry name" value="SH3_3"/>
    <property type="match status" value="1"/>
</dbReference>
<dbReference type="SUPFAM" id="SSF54001">
    <property type="entry name" value="Cysteine proteinases"/>
    <property type="match status" value="1"/>
</dbReference>
<dbReference type="AlphaFoldDB" id="F2JP43"/>
<dbReference type="Proteomes" id="UP000008467">
    <property type="component" value="Chromosome"/>
</dbReference>
<dbReference type="GO" id="GO:0006508">
    <property type="term" value="P:proteolysis"/>
    <property type="evidence" value="ECO:0007669"/>
    <property type="project" value="UniProtKB-KW"/>
</dbReference>
<dbReference type="RefSeq" id="WP_013656952.1">
    <property type="nucleotide sequence ID" value="NC_015275.1"/>
</dbReference>
<evidence type="ECO:0000256" key="4">
    <source>
        <dbReference type="ARBA" id="ARBA00022807"/>
    </source>
</evidence>
<dbReference type="Gene3D" id="3.90.1720.10">
    <property type="entry name" value="endopeptidase domain like (from Nostoc punctiforme)"/>
    <property type="match status" value="1"/>
</dbReference>
<comment type="similarity">
    <text evidence="1">Belongs to the peptidase C40 family.</text>
</comment>
<dbReference type="KEGG" id="cle:Clole_1938"/>
<name>F2JP43_CELLD</name>
<accession>F2JP43</accession>
<gene>
    <name evidence="6" type="ordered locus">Clole_1938</name>
</gene>
<dbReference type="PANTHER" id="PTHR47053:SF1">
    <property type="entry name" value="MUREIN DD-ENDOPEPTIDASE MEPH-RELATED"/>
    <property type="match status" value="1"/>
</dbReference>
<evidence type="ECO:0000313" key="7">
    <source>
        <dbReference type="Proteomes" id="UP000008467"/>
    </source>
</evidence>
<dbReference type="Gene3D" id="2.30.30.40">
    <property type="entry name" value="SH3 Domains"/>
    <property type="match status" value="1"/>
</dbReference>
<evidence type="ECO:0000256" key="2">
    <source>
        <dbReference type="ARBA" id="ARBA00022670"/>
    </source>
</evidence>
<dbReference type="InterPro" id="IPR036028">
    <property type="entry name" value="SH3-like_dom_sf"/>
</dbReference>
<dbReference type="HOGENOM" id="CLU_016043_1_6_9"/>
<dbReference type="InterPro" id="IPR003646">
    <property type="entry name" value="SH3-like_bac-type"/>
</dbReference>
<keyword evidence="2" id="KW-0645">Protease</keyword>
<evidence type="ECO:0000259" key="5">
    <source>
        <dbReference type="PROSITE" id="PS51935"/>
    </source>
</evidence>
<dbReference type="PROSITE" id="PS51935">
    <property type="entry name" value="NLPC_P60"/>
    <property type="match status" value="1"/>
</dbReference>
<dbReference type="InterPro" id="IPR051202">
    <property type="entry name" value="Peptidase_C40"/>
</dbReference>
<feature type="domain" description="NlpC/P60" evidence="5">
    <location>
        <begin position="106"/>
        <end position="231"/>
    </location>
</feature>
<dbReference type="MEROPS" id="C40.006"/>
<keyword evidence="3" id="KW-0378">Hydrolase</keyword>
<evidence type="ECO:0000256" key="1">
    <source>
        <dbReference type="ARBA" id="ARBA00007074"/>
    </source>
</evidence>
<sequence length="234" mass="26076">MKKIIKAVCLIGILWGTLIPVYATTTAKNNIFPSYTGVTAQLVGNEINVRNYPSKYGKVLMLANEQELHILGQNDKWYRVSVKGEEGWVSKDFVEVPDDSFIPYSKVLGEEIVDYGKLFIGTPYVWGGNDLRSGVDCSGLTQRVYAGFDIDISRVSYMQAKDGIPVTKSQLQPGDLVFFDTSGVNNGRISHVGIYAGNGQFLHADSTRGVMLSRLSSNYYTRNYVMGSRILHYF</sequence>
<proteinExistence type="inferred from homology"/>
<organism evidence="6 7">
    <name type="scientific">Cellulosilyticum lentocellum (strain ATCC 49066 / DSM 5427 / NCIMB 11756 / RHM5)</name>
    <name type="common">Clostridium lentocellum</name>
    <dbReference type="NCBI Taxonomy" id="642492"/>
    <lineage>
        <taxon>Bacteria</taxon>
        <taxon>Bacillati</taxon>
        <taxon>Bacillota</taxon>
        <taxon>Clostridia</taxon>
        <taxon>Lachnospirales</taxon>
        <taxon>Cellulosilyticaceae</taxon>
        <taxon>Cellulosilyticum</taxon>
    </lineage>
</organism>
<keyword evidence="7" id="KW-1185">Reference proteome</keyword>
<evidence type="ECO:0000313" key="6">
    <source>
        <dbReference type="EMBL" id="ADZ83657.1"/>
    </source>
</evidence>
<evidence type="ECO:0000256" key="3">
    <source>
        <dbReference type="ARBA" id="ARBA00022801"/>
    </source>
</evidence>
<reference evidence="6 7" key="1">
    <citation type="journal article" date="2011" name="J. Bacteriol.">
        <title>Complete genome sequence of the cellulose-degrading bacterium Cellulosilyticum lentocellum.</title>
        <authorList>
            <consortium name="US DOE Joint Genome Institute"/>
            <person name="Miller D.A."/>
            <person name="Suen G."/>
            <person name="Bruce D."/>
            <person name="Copeland A."/>
            <person name="Cheng J.F."/>
            <person name="Detter C."/>
            <person name="Goodwin L.A."/>
            <person name="Han C.S."/>
            <person name="Hauser L.J."/>
            <person name="Land M.L."/>
            <person name="Lapidus A."/>
            <person name="Lucas S."/>
            <person name="Meincke L."/>
            <person name="Pitluck S."/>
            <person name="Tapia R."/>
            <person name="Teshima H."/>
            <person name="Woyke T."/>
            <person name="Fox B.G."/>
            <person name="Angert E.R."/>
            <person name="Currie C.R."/>
        </authorList>
    </citation>
    <scope>NUCLEOTIDE SEQUENCE [LARGE SCALE GENOMIC DNA]</scope>
    <source>
        <strain evidence="7">ATCC 49066 / DSM 5427 / NCIMB 11756 / RHM5</strain>
    </source>
</reference>
<dbReference type="InterPro" id="IPR000064">
    <property type="entry name" value="NLP_P60_dom"/>
</dbReference>
<dbReference type="PANTHER" id="PTHR47053">
    <property type="entry name" value="MUREIN DD-ENDOPEPTIDASE MEPH-RELATED"/>
    <property type="match status" value="1"/>
</dbReference>
<dbReference type="InterPro" id="IPR038765">
    <property type="entry name" value="Papain-like_cys_pep_sf"/>
</dbReference>